<evidence type="ECO:0000256" key="5">
    <source>
        <dbReference type="SAM" id="MobiDB-lite"/>
    </source>
</evidence>
<feature type="compositionally biased region" description="Low complexity" evidence="5">
    <location>
        <begin position="379"/>
        <end position="389"/>
    </location>
</feature>
<comment type="subcellular location">
    <subcellularLocation>
        <location evidence="1">Nucleus</location>
    </subcellularLocation>
</comment>
<feature type="compositionally biased region" description="Polar residues" evidence="5">
    <location>
        <begin position="100"/>
        <end position="111"/>
    </location>
</feature>
<dbReference type="PANTHER" id="PTHR13484">
    <property type="entry name" value="FIP1-LIKE 1 PROTEIN"/>
    <property type="match status" value="1"/>
</dbReference>
<keyword evidence="8" id="KW-1185">Reference proteome</keyword>
<dbReference type="OrthoDB" id="1917198at2759"/>
<feature type="compositionally biased region" description="Pro residues" evidence="5">
    <location>
        <begin position="185"/>
        <end position="196"/>
    </location>
</feature>
<sequence>MDDDDAFLYGDSKDVAAPVQVPVQTSVPQPISVEQTKSVSQGLVATLEAEAADIDTANGTPEPPATKEEDEEAAGDGEQGGEEDEEEDSDDDIEIIMEQPSRSLDLRQQNGRPTQTRTTSTSTPVRPTPAPSLTTEYTPRERGSLTKLATPQPTSTQSPGQVGAAGSTISTEGQQQADASGPDPSTLPPVTAPPSHPSINPAIPGTLDGRSILEVDLAALAEKPWRRPGSDLSDWFNYGFDEISWEAYCYRRRELGEVASVLKNNVLNFSGMAEDQLTALPPELRTMAIAGSAAMMNGGGGHGGMMPTGGMNMNGNPMMGQMMNMPMMNPAMMQEMGMALGEMGMGMGGGPGMQMGGGPGMQMGMMQGDGGASGGPGAQPGAAGQSAQEGGMGMGEGFAPGVGGAGQGQGQGMMGMGGDFNMQDQNMAQQPGQMFGGVEGGHTNHTPAPTNTPTPTRGGAPMPFRGRGMPPQMPARGRTPYAPRSRVPARPASPLPPNVPTGPRNKTKYRDIDGSAPAVDGLDYGGGGGGSSRDDRGERSRGTPDDERSSSRKRRSSPGLDDRRESKRR</sequence>
<dbReference type="eggNOG" id="KOG1049">
    <property type="taxonomic scope" value="Eukaryota"/>
</dbReference>
<gene>
    <name evidence="7" type="ORF">FOMPIDRAFT_98916</name>
</gene>
<dbReference type="STRING" id="743788.S8EJ74"/>
<feature type="compositionally biased region" description="Pro residues" evidence="5">
    <location>
        <begin position="491"/>
        <end position="500"/>
    </location>
</feature>
<dbReference type="InterPro" id="IPR051187">
    <property type="entry name" value="Pre-mRNA_3'-end_processing_reg"/>
</dbReference>
<evidence type="ECO:0000256" key="4">
    <source>
        <dbReference type="ARBA" id="ARBA00023242"/>
    </source>
</evidence>
<dbReference type="PANTHER" id="PTHR13484:SF0">
    <property type="entry name" value="PRE-MRNA 3'-END-PROCESSING FACTOR FIP1"/>
    <property type="match status" value="1"/>
</dbReference>
<evidence type="ECO:0000259" key="6">
    <source>
        <dbReference type="Pfam" id="PF05182"/>
    </source>
</evidence>
<name>S8EJ74_FOMSC</name>
<feature type="region of interest" description="Disordered" evidence="5">
    <location>
        <begin position="430"/>
        <end position="569"/>
    </location>
</feature>
<feature type="compositionally biased region" description="Low complexity" evidence="5">
    <location>
        <begin position="443"/>
        <end position="461"/>
    </location>
</feature>
<dbReference type="Pfam" id="PF05182">
    <property type="entry name" value="Fip1"/>
    <property type="match status" value="1"/>
</dbReference>
<feature type="compositionally biased region" description="Gly residues" evidence="5">
    <location>
        <begin position="368"/>
        <end position="378"/>
    </location>
</feature>
<organism evidence="7 8">
    <name type="scientific">Fomitopsis schrenkii</name>
    <name type="common">Brown rot fungus</name>
    <dbReference type="NCBI Taxonomy" id="2126942"/>
    <lineage>
        <taxon>Eukaryota</taxon>
        <taxon>Fungi</taxon>
        <taxon>Dikarya</taxon>
        <taxon>Basidiomycota</taxon>
        <taxon>Agaricomycotina</taxon>
        <taxon>Agaricomycetes</taxon>
        <taxon>Polyporales</taxon>
        <taxon>Fomitopsis</taxon>
    </lineage>
</organism>
<feature type="compositionally biased region" description="Low complexity" evidence="5">
    <location>
        <begin position="15"/>
        <end position="33"/>
    </location>
</feature>
<feature type="compositionally biased region" description="Basic and acidic residues" evidence="5">
    <location>
        <begin position="560"/>
        <end position="569"/>
    </location>
</feature>
<accession>S8EJ74</accession>
<dbReference type="InParanoid" id="S8EJ74"/>
<feature type="compositionally biased region" description="Basic and acidic residues" evidence="5">
    <location>
        <begin position="532"/>
        <end position="550"/>
    </location>
</feature>
<protein>
    <recommendedName>
        <fullName evidence="6">Pre-mRNA polyadenylation factor Fip1 domain-containing protein</fullName>
    </recommendedName>
</protein>
<reference evidence="7 8" key="1">
    <citation type="journal article" date="2012" name="Science">
        <title>The Paleozoic origin of enzymatic lignin decomposition reconstructed from 31 fungal genomes.</title>
        <authorList>
            <person name="Floudas D."/>
            <person name="Binder M."/>
            <person name="Riley R."/>
            <person name="Barry K."/>
            <person name="Blanchette R.A."/>
            <person name="Henrissat B."/>
            <person name="Martinez A.T."/>
            <person name="Otillar R."/>
            <person name="Spatafora J.W."/>
            <person name="Yadav J.S."/>
            <person name="Aerts A."/>
            <person name="Benoit I."/>
            <person name="Boyd A."/>
            <person name="Carlson A."/>
            <person name="Copeland A."/>
            <person name="Coutinho P.M."/>
            <person name="de Vries R.P."/>
            <person name="Ferreira P."/>
            <person name="Findley K."/>
            <person name="Foster B."/>
            <person name="Gaskell J."/>
            <person name="Glotzer D."/>
            <person name="Gorecki P."/>
            <person name="Heitman J."/>
            <person name="Hesse C."/>
            <person name="Hori C."/>
            <person name="Igarashi K."/>
            <person name="Jurgens J.A."/>
            <person name="Kallen N."/>
            <person name="Kersten P."/>
            <person name="Kohler A."/>
            <person name="Kuees U."/>
            <person name="Kumar T.K.A."/>
            <person name="Kuo A."/>
            <person name="LaButti K."/>
            <person name="Larrondo L.F."/>
            <person name="Lindquist E."/>
            <person name="Ling A."/>
            <person name="Lombard V."/>
            <person name="Lucas S."/>
            <person name="Lundell T."/>
            <person name="Martin R."/>
            <person name="McLaughlin D.J."/>
            <person name="Morgenstern I."/>
            <person name="Morin E."/>
            <person name="Murat C."/>
            <person name="Nagy L.G."/>
            <person name="Nolan M."/>
            <person name="Ohm R.A."/>
            <person name="Patyshakuliyeva A."/>
            <person name="Rokas A."/>
            <person name="Ruiz-Duenas F.J."/>
            <person name="Sabat G."/>
            <person name="Salamov A."/>
            <person name="Samejima M."/>
            <person name="Schmutz J."/>
            <person name="Slot J.C."/>
            <person name="St John F."/>
            <person name="Stenlid J."/>
            <person name="Sun H."/>
            <person name="Sun S."/>
            <person name="Syed K."/>
            <person name="Tsang A."/>
            <person name="Wiebenga A."/>
            <person name="Young D."/>
            <person name="Pisabarro A."/>
            <person name="Eastwood D.C."/>
            <person name="Martin F."/>
            <person name="Cullen D."/>
            <person name="Grigoriev I.V."/>
            <person name="Hibbett D.S."/>
        </authorList>
    </citation>
    <scope>NUCLEOTIDE SEQUENCE</scope>
    <source>
        <strain evidence="8">FP-58527</strain>
    </source>
</reference>
<dbReference type="GO" id="GO:0005847">
    <property type="term" value="C:mRNA cleavage and polyadenylation specificity factor complex"/>
    <property type="evidence" value="ECO:0007669"/>
    <property type="project" value="TreeGrafter"/>
</dbReference>
<dbReference type="Proteomes" id="UP000015241">
    <property type="component" value="Unassembled WGS sequence"/>
</dbReference>
<feature type="compositionally biased region" description="Low complexity" evidence="5">
    <location>
        <begin position="112"/>
        <end position="125"/>
    </location>
</feature>
<feature type="compositionally biased region" description="Gly residues" evidence="5">
    <location>
        <begin position="390"/>
        <end position="413"/>
    </location>
</feature>
<dbReference type="EMBL" id="KE504130">
    <property type="protein sequence ID" value="EPT03354.1"/>
    <property type="molecule type" value="Genomic_DNA"/>
</dbReference>
<comment type="similarity">
    <text evidence="2">Belongs to the FIP1 family.</text>
</comment>
<feature type="compositionally biased region" description="Polar residues" evidence="5">
    <location>
        <begin position="34"/>
        <end position="43"/>
    </location>
</feature>
<feature type="compositionally biased region" description="Acidic residues" evidence="5">
    <location>
        <begin position="68"/>
        <end position="95"/>
    </location>
</feature>
<evidence type="ECO:0000313" key="7">
    <source>
        <dbReference type="EMBL" id="EPT03354.1"/>
    </source>
</evidence>
<evidence type="ECO:0000256" key="1">
    <source>
        <dbReference type="ARBA" id="ARBA00004123"/>
    </source>
</evidence>
<feature type="compositionally biased region" description="Polar residues" evidence="5">
    <location>
        <begin position="147"/>
        <end position="160"/>
    </location>
</feature>
<keyword evidence="4" id="KW-0539">Nucleus</keyword>
<evidence type="ECO:0000256" key="3">
    <source>
        <dbReference type="ARBA" id="ARBA00022664"/>
    </source>
</evidence>
<evidence type="ECO:0000256" key="2">
    <source>
        <dbReference type="ARBA" id="ARBA00007459"/>
    </source>
</evidence>
<dbReference type="InterPro" id="IPR007854">
    <property type="entry name" value="Fip1_dom"/>
</dbReference>
<dbReference type="AlphaFoldDB" id="S8EJ74"/>
<feature type="domain" description="Pre-mRNA polyadenylation factor Fip1" evidence="6">
    <location>
        <begin position="214"/>
        <end position="255"/>
    </location>
</feature>
<keyword evidence="3" id="KW-0507">mRNA processing</keyword>
<feature type="compositionally biased region" description="Low complexity" evidence="5">
    <location>
        <begin position="480"/>
        <end position="490"/>
    </location>
</feature>
<feature type="region of interest" description="Disordered" evidence="5">
    <location>
        <begin position="1"/>
        <end position="205"/>
    </location>
</feature>
<evidence type="ECO:0000313" key="8">
    <source>
        <dbReference type="Proteomes" id="UP000015241"/>
    </source>
</evidence>
<dbReference type="GO" id="GO:0006397">
    <property type="term" value="P:mRNA processing"/>
    <property type="evidence" value="ECO:0007669"/>
    <property type="project" value="UniProtKB-KW"/>
</dbReference>
<proteinExistence type="inferred from homology"/>
<feature type="region of interest" description="Disordered" evidence="5">
    <location>
        <begin position="368"/>
        <end position="413"/>
    </location>
</feature>
<dbReference type="HOGENOM" id="CLU_038604_0_0_1"/>
<feature type="compositionally biased region" description="Polar residues" evidence="5">
    <location>
        <begin position="167"/>
        <end position="178"/>
    </location>
</feature>